<name>A0A6G5AHG4_RHIMP</name>
<dbReference type="EMBL" id="GIKN01007337">
    <property type="protein sequence ID" value="NIE49610.1"/>
    <property type="molecule type" value="Transcribed_RNA"/>
</dbReference>
<evidence type="ECO:0000313" key="1">
    <source>
        <dbReference type="EMBL" id="NIE49610.1"/>
    </source>
</evidence>
<dbReference type="AlphaFoldDB" id="A0A6G5AHG4"/>
<protein>
    <submittedName>
        <fullName evidence="1">Uncharacterized protein</fullName>
    </submittedName>
</protein>
<reference evidence="1" key="1">
    <citation type="submission" date="2020-03" db="EMBL/GenBank/DDBJ databases">
        <title>A transcriptome and proteome of the tick Rhipicephalus microplus shaped by the genetic composition of its hosts and developmental stage.</title>
        <authorList>
            <person name="Garcia G.R."/>
            <person name="Ribeiro J.M.C."/>
            <person name="Maruyama S.R."/>
            <person name="Gardinasse L.G."/>
            <person name="Nelson K."/>
            <person name="Ferreira B.R."/>
            <person name="Andrade T.G."/>
            <person name="Santos I.K.F.M."/>
        </authorList>
    </citation>
    <scope>NUCLEOTIDE SEQUENCE</scope>
    <source>
        <strain evidence="1">NSGR</strain>
        <tissue evidence="1">Salivary glands</tissue>
    </source>
</reference>
<proteinExistence type="predicted"/>
<accession>A0A6G5AHG4</accession>
<sequence length="110" mass="12921">MLMKKAACYTQNVHRALPRTMRMPKPAIHFQKHIGWLYHVQNKFCSSVVGRVKNTTQDHEHFGMTIEIYDWGQDVARDSLRGEKYCEPRYALSNCKLHIRFIGLARCGHF</sequence>
<organism evidence="1">
    <name type="scientific">Rhipicephalus microplus</name>
    <name type="common">Cattle tick</name>
    <name type="synonym">Boophilus microplus</name>
    <dbReference type="NCBI Taxonomy" id="6941"/>
    <lineage>
        <taxon>Eukaryota</taxon>
        <taxon>Metazoa</taxon>
        <taxon>Ecdysozoa</taxon>
        <taxon>Arthropoda</taxon>
        <taxon>Chelicerata</taxon>
        <taxon>Arachnida</taxon>
        <taxon>Acari</taxon>
        <taxon>Parasitiformes</taxon>
        <taxon>Ixodida</taxon>
        <taxon>Ixodoidea</taxon>
        <taxon>Ixodidae</taxon>
        <taxon>Rhipicephalinae</taxon>
        <taxon>Rhipicephalus</taxon>
        <taxon>Boophilus</taxon>
    </lineage>
</organism>